<sequence>MHTICTHCHTPFTLSADAQDFVTRMQSTGLQLVMIECPHCQQTTGYTDNPKLTAPPDDGFRQPCLEPNCDGIVCHVFNETEDFYGCGECGEIWATLDDFQAAHKCIKAA</sequence>
<comment type="caution">
    <text evidence="1">The sequence shown here is derived from an EMBL/GenBank/DDBJ whole genome shotgun (WGS) entry which is preliminary data.</text>
</comment>
<gene>
    <name evidence="1" type="ORF">JDW22_11675</name>
</gene>
<organism evidence="1 2">
    <name type="scientific">Kingella bonacorsii</name>
    <dbReference type="NCBI Taxonomy" id="2796361"/>
    <lineage>
        <taxon>Bacteria</taxon>
        <taxon>Pseudomonadati</taxon>
        <taxon>Pseudomonadota</taxon>
        <taxon>Betaproteobacteria</taxon>
        <taxon>Neisseriales</taxon>
        <taxon>Neisseriaceae</taxon>
        <taxon>Kingella</taxon>
    </lineage>
</organism>
<reference evidence="1 2" key="1">
    <citation type="journal article" date="2021" name="Pathogens">
        <title>Isolation and Characterization of Kingella bonacorsii sp. nov., A Novel Kingella Species Detected in a Stable Periodontitis Subject.</title>
        <authorList>
            <person name="Antezack A."/>
            <person name="Boxberger M."/>
            <person name="Rolland C."/>
            <person name="Monnet-Corti V."/>
            <person name="La Scola B."/>
        </authorList>
    </citation>
    <scope>NUCLEOTIDE SEQUENCE [LARGE SCALE GENOMIC DNA]</scope>
    <source>
        <strain evidence="1 2">Marseille-Q4569</strain>
    </source>
</reference>
<evidence type="ECO:0000313" key="1">
    <source>
        <dbReference type="EMBL" id="MBK0397216.1"/>
    </source>
</evidence>
<protein>
    <submittedName>
        <fullName evidence="1">Uncharacterized protein</fullName>
    </submittedName>
</protein>
<dbReference type="Proteomes" id="UP000614058">
    <property type="component" value="Unassembled WGS sequence"/>
</dbReference>
<keyword evidence="2" id="KW-1185">Reference proteome</keyword>
<dbReference type="RefSeq" id="WP_200523202.1">
    <property type="nucleotide sequence ID" value="NZ_JAEHNZ010000004.1"/>
</dbReference>
<dbReference type="EMBL" id="JAEHNZ010000004">
    <property type="protein sequence ID" value="MBK0397216.1"/>
    <property type="molecule type" value="Genomic_DNA"/>
</dbReference>
<proteinExistence type="predicted"/>
<accession>A0ABS1BVB5</accession>
<evidence type="ECO:0000313" key="2">
    <source>
        <dbReference type="Proteomes" id="UP000614058"/>
    </source>
</evidence>
<name>A0ABS1BVB5_9NEIS</name>